<evidence type="ECO:0008006" key="4">
    <source>
        <dbReference type="Google" id="ProtNLM"/>
    </source>
</evidence>
<dbReference type="RefSeq" id="WP_168094048.1">
    <property type="nucleotide sequence ID" value="NZ_JAATER010000205.1"/>
</dbReference>
<protein>
    <recommendedName>
        <fullName evidence="4">Secreted protein</fullName>
    </recommendedName>
</protein>
<sequence length="52" mass="5181">MAAAAAAGILLSIGSVAVATPAHADNEVAKLVCAILRTGYDQAQLVGCQNLE</sequence>
<proteinExistence type="predicted"/>
<dbReference type="EMBL" id="JANIID010000017">
    <property type="protein sequence ID" value="MCQ8771908.1"/>
    <property type="molecule type" value="Genomic_DNA"/>
</dbReference>
<name>A0A9X2LIQ3_9ACTN</name>
<evidence type="ECO:0000256" key="1">
    <source>
        <dbReference type="SAM" id="SignalP"/>
    </source>
</evidence>
<reference evidence="2" key="1">
    <citation type="submission" date="2022-06" db="EMBL/GenBank/DDBJ databases">
        <title>WGS of actinobacteria.</title>
        <authorList>
            <person name="Thawai C."/>
        </authorList>
    </citation>
    <scope>NUCLEOTIDE SEQUENCE</scope>
    <source>
        <strain evidence="2">AA8</strain>
    </source>
</reference>
<feature type="signal peptide" evidence="1">
    <location>
        <begin position="1"/>
        <end position="24"/>
    </location>
</feature>
<keyword evidence="3" id="KW-1185">Reference proteome</keyword>
<keyword evidence="1" id="KW-0732">Signal</keyword>
<evidence type="ECO:0000313" key="2">
    <source>
        <dbReference type="EMBL" id="MCQ8771908.1"/>
    </source>
</evidence>
<feature type="chain" id="PRO_5040776976" description="Secreted protein" evidence="1">
    <location>
        <begin position="25"/>
        <end position="52"/>
    </location>
</feature>
<accession>A0A9X2LIQ3</accession>
<dbReference type="AlphaFoldDB" id="A0A9X2LIQ3"/>
<comment type="caution">
    <text evidence="2">The sequence shown here is derived from an EMBL/GenBank/DDBJ whole genome shotgun (WGS) entry which is preliminary data.</text>
</comment>
<evidence type="ECO:0000313" key="3">
    <source>
        <dbReference type="Proteomes" id="UP001142374"/>
    </source>
</evidence>
<organism evidence="2 3">
    <name type="scientific">Streptomyces telluris</name>
    <dbReference type="NCBI Taxonomy" id="2720021"/>
    <lineage>
        <taxon>Bacteria</taxon>
        <taxon>Bacillati</taxon>
        <taxon>Actinomycetota</taxon>
        <taxon>Actinomycetes</taxon>
        <taxon>Kitasatosporales</taxon>
        <taxon>Streptomycetaceae</taxon>
        <taxon>Streptomyces</taxon>
    </lineage>
</organism>
<dbReference type="Proteomes" id="UP001142374">
    <property type="component" value="Unassembled WGS sequence"/>
</dbReference>
<gene>
    <name evidence="2" type="ORF">NQU55_19355</name>
</gene>